<dbReference type="Proteomes" id="UP000678513">
    <property type="component" value="Chromosome"/>
</dbReference>
<keyword evidence="1" id="KW-0472">Membrane</keyword>
<evidence type="ECO:0000313" key="3">
    <source>
        <dbReference type="Proteomes" id="UP000678513"/>
    </source>
</evidence>
<evidence type="ECO:0000313" key="2">
    <source>
        <dbReference type="EMBL" id="QUC08567.1"/>
    </source>
</evidence>
<keyword evidence="3" id="KW-1185">Reference proteome</keyword>
<dbReference type="RefSeq" id="WP_212324692.1">
    <property type="nucleotide sequence ID" value="NZ_AP024463.1"/>
</dbReference>
<keyword evidence="1" id="KW-1133">Transmembrane helix</keyword>
<dbReference type="Pfam" id="PF12836">
    <property type="entry name" value="HHH_3"/>
    <property type="match status" value="1"/>
</dbReference>
<sequence>MRSKPPAWLWLVPVLSAGLFAVVGPFAIALKQGTKRAWAWCAGSGIATVATFMLVSTDTDSGSTAGTLLAITNLIASTVYTMMTAQQLDWGNGATQLQAQPRPTLMTANRNEAALAQARAALQRRSDALKLAQEDPRMARELRIGRPDLPRQYDDGGLVDINSVPATTFVKMLDLTQAQADQIISTRQELGKFLHPDDLTNCVGIDVDTYDRISDRLIAL</sequence>
<gene>
    <name evidence="2" type="ORF">J5A65_02115</name>
</gene>
<dbReference type="Gene3D" id="1.10.150.280">
    <property type="entry name" value="AF1531-like domain"/>
    <property type="match status" value="1"/>
</dbReference>
<organism evidence="2 3">
    <name type="scientific">Arachnia rubra</name>
    <dbReference type="NCBI Taxonomy" id="1547448"/>
    <lineage>
        <taxon>Bacteria</taxon>
        <taxon>Bacillati</taxon>
        <taxon>Actinomycetota</taxon>
        <taxon>Actinomycetes</taxon>
        <taxon>Propionibacteriales</taxon>
        <taxon>Propionibacteriaceae</taxon>
        <taxon>Arachnia</taxon>
    </lineage>
</organism>
<feature type="transmembrane region" description="Helical" evidence="1">
    <location>
        <begin position="6"/>
        <end position="30"/>
    </location>
</feature>
<name>A0ABX7Y656_9ACTN</name>
<protein>
    <submittedName>
        <fullName evidence="2">Helix-hairpin-helix domain-containing protein</fullName>
    </submittedName>
</protein>
<dbReference type="EMBL" id="CP072384">
    <property type="protein sequence ID" value="QUC08567.1"/>
    <property type="molecule type" value="Genomic_DNA"/>
</dbReference>
<reference evidence="2 3" key="1">
    <citation type="submission" date="2021-03" db="EMBL/GenBank/DDBJ databases">
        <title>Human Oral Microbial Genomes.</title>
        <authorList>
            <person name="Johnston C.D."/>
            <person name="Chen T."/>
            <person name="Dewhirst F.E."/>
        </authorList>
    </citation>
    <scope>NUCLEOTIDE SEQUENCE [LARGE SCALE GENOMIC DNA]</scope>
    <source>
        <strain evidence="2 3">DSMZ 100122</strain>
    </source>
</reference>
<dbReference type="SUPFAM" id="SSF47781">
    <property type="entry name" value="RuvA domain 2-like"/>
    <property type="match status" value="1"/>
</dbReference>
<proteinExistence type="predicted"/>
<keyword evidence="1" id="KW-0812">Transmembrane</keyword>
<evidence type="ECO:0000256" key="1">
    <source>
        <dbReference type="SAM" id="Phobius"/>
    </source>
</evidence>
<dbReference type="InterPro" id="IPR010994">
    <property type="entry name" value="RuvA_2-like"/>
</dbReference>
<accession>A0ABX7Y656</accession>